<feature type="transmembrane region" description="Helical" evidence="1">
    <location>
        <begin position="16"/>
        <end position="41"/>
    </location>
</feature>
<dbReference type="InterPro" id="IPR016024">
    <property type="entry name" value="ARM-type_fold"/>
</dbReference>
<dbReference type="PANTHER" id="PTHR12697:SF5">
    <property type="entry name" value="DEOXYHYPUSINE HYDROXYLASE"/>
    <property type="match status" value="1"/>
</dbReference>
<keyword evidence="1" id="KW-1133">Transmembrane helix</keyword>
<reference evidence="2 3" key="1">
    <citation type="submission" date="2018-12" db="EMBL/GenBank/DDBJ databases">
        <authorList>
            <person name="Toschakov S.V."/>
        </authorList>
    </citation>
    <scope>NUCLEOTIDE SEQUENCE [LARGE SCALE GENOMIC DNA]</scope>
    <source>
        <strain evidence="2 3">GM2012</strain>
    </source>
</reference>
<evidence type="ECO:0000256" key="1">
    <source>
        <dbReference type="SAM" id="Phobius"/>
    </source>
</evidence>
<dbReference type="GO" id="GO:0016491">
    <property type="term" value="F:oxidoreductase activity"/>
    <property type="evidence" value="ECO:0007669"/>
    <property type="project" value="TreeGrafter"/>
</dbReference>
<keyword evidence="1" id="KW-0472">Membrane</keyword>
<protein>
    <submittedName>
        <fullName evidence="2">HEAT repeat domain-containing protein</fullName>
    </submittedName>
</protein>
<dbReference type="Gene3D" id="1.25.10.10">
    <property type="entry name" value="Leucine-rich Repeat Variant"/>
    <property type="match status" value="1"/>
</dbReference>
<keyword evidence="3" id="KW-1185">Reference proteome</keyword>
<gene>
    <name evidence="2" type="ORF">TsocGM_02985</name>
</gene>
<dbReference type="PANTHER" id="PTHR12697">
    <property type="entry name" value="PBS LYASE HEAT-LIKE PROTEIN"/>
    <property type="match status" value="1"/>
</dbReference>
<sequence length="231" mass="24619">MEGRPPRPLGSHRSPIIAPIILLMLVAPWAAGCAGVGFIGTTASSFLRHIRESEDPNVRYAAITKLSNPNCYDDESQKAEAVGLLVAALEGGEESVATQAAICRTLGALDRPEALTALRKAALAEDPIVRAEACRALGAIGTAEDATILARVMTADTSRDCRVAAIEALGDLEEVDPRIGLTLVEGMRNPDPAIRAASYQALKDVTGEDFGFEIDRWEELARSRLGDESPR</sequence>
<dbReference type="PROSITE" id="PS51257">
    <property type="entry name" value="PROKAR_LIPOPROTEIN"/>
    <property type="match status" value="1"/>
</dbReference>
<comment type="caution">
    <text evidence="2">The sequence shown here is derived from an EMBL/GenBank/DDBJ whole genome shotgun (WGS) entry which is preliminary data.</text>
</comment>
<dbReference type="SUPFAM" id="SSF48371">
    <property type="entry name" value="ARM repeat"/>
    <property type="match status" value="1"/>
</dbReference>
<dbReference type="Pfam" id="PF13646">
    <property type="entry name" value="HEAT_2"/>
    <property type="match status" value="1"/>
</dbReference>
<dbReference type="EMBL" id="RYZH01000003">
    <property type="protein sequence ID" value="RUL89387.1"/>
    <property type="molecule type" value="Genomic_DNA"/>
</dbReference>
<proteinExistence type="predicted"/>
<name>A0A432MQH0_9BACT</name>
<dbReference type="AlphaFoldDB" id="A0A432MQH0"/>
<reference evidence="2 3" key="2">
    <citation type="submission" date="2019-01" db="EMBL/GenBank/DDBJ databases">
        <title>Tautonia sociabilis, a novel thermotolerant planctomycete of Isosphaeraceae family, isolated from a 4000 m deep subterranean habitat.</title>
        <authorList>
            <person name="Kovaleva O.L."/>
            <person name="Elcheninov A.G."/>
            <person name="Van Heerden E."/>
            <person name="Toshchakov S.V."/>
            <person name="Novikov A."/>
            <person name="Bonch-Osmolovskaya E.A."/>
            <person name="Kublanov I.V."/>
        </authorList>
    </citation>
    <scope>NUCLEOTIDE SEQUENCE [LARGE SCALE GENOMIC DNA]</scope>
    <source>
        <strain evidence="2 3">GM2012</strain>
    </source>
</reference>
<evidence type="ECO:0000313" key="3">
    <source>
        <dbReference type="Proteomes" id="UP000280296"/>
    </source>
</evidence>
<dbReference type="InterPro" id="IPR011989">
    <property type="entry name" value="ARM-like"/>
</dbReference>
<keyword evidence="1" id="KW-0812">Transmembrane</keyword>
<dbReference type="Proteomes" id="UP000280296">
    <property type="component" value="Unassembled WGS sequence"/>
</dbReference>
<dbReference type="OrthoDB" id="265989at2"/>
<accession>A0A432MQH0</accession>
<organism evidence="2 3">
    <name type="scientific">Tautonia sociabilis</name>
    <dbReference type="NCBI Taxonomy" id="2080755"/>
    <lineage>
        <taxon>Bacteria</taxon>
        <taxon>Pseudomonadati</taxon>
        <taxon>Planctomycetota</taxon>
        <taxon>Planctomycetia</taxon>
        <taxon>Isosphaerales</taxon>
        <taxon>Isosphaeraceae</taxon>
        <taxon>Tautonia</taxon>
    </lineage>
</organism>
<evidence type="ECO:0000313" key="2">
    <source>
        <dbReference type="EMBL" id="RUL89387.1"/>
    </source>
</evidence>